<proteinExistence type="predicted"/>
<dbReference type="AlphaFoldDB" id="A0A0R3PX37"/>
<protein>
    <submittedName>
        <fullName evidence="4">Reverse transcriptase domain-containing protein</fullName>
    </submittedName>
</protein>
<dbReference type="SUPFAM" id="SSF56672">
    <property type="entry name" value="DNA/RNA polymerases"/>
    <property type="match status" value="1"/>
</dbReference>
<dbReference type="OMA" id="IMSNSSH"/>
<reference evidence="4" key="1">
    <citation type="submission" date="2017-02" db="UniProtKB">
        <authorList>
            <consortium name="WormBaseParasite"/>
        </authorList>
    </citation>
    <scope>IDENTIFICATION</scope>
</reference>
<dbReference type="PANTHER" id="PTHR47027">
    <property type="entry name" value="REVERSE TRANSCRIPTASE DOMAIN-CONTAINING PROTEIN"/>
    <property type="match status" value="1"/>
</dbReference>
<keyword evidence="3" id="KW-1185">Reference proteome</keyword>
<dbReference type="OrthoDB" id="5860136at2759"/>
<evidence type="ECO:0000259" key="1">
    <source>
        <dbReference type="PROSITE" id="PS50878"/>
    </source>
</evidence>
<organism evidence="4">
    <name type="scientific">Angiostrongylus costaricensis</name>
    <name type="common">Nematode worm</name>
    <dbReference type="NCBI Taxonomy" id="334426"/>
    <lineage>
        <taxon>Eukaryota</taxon>
        <taxon>Metazoa</taxon>
        <taxon>Ecdysozoa</taxon>
        <taxon>Nematoda</taxon>
        <taxon>Chromadorea</taxon>
        <taxon>Rhabditida</taxon>
        <taxon>Rhabditina</taxon>
        <taxon>Rhabditomorpha</taxon>
        <taxon>Strongyloidea</taxon>
        <taxon>Metastrongylidae</taxon>
        <taxon>Angiostrongylus</taxon>
    </lineage>
</organism>
<reference evidence="2 3" key="2">
    <citation type="submission" date="2018-11" db="EMBL/GenBank/DDBJ databases">
        <authorList>
            <consortium name="Pathogen Informatics"/>
        </authorList>
    </citation>
    <scope>NUCLEOTIDE SEQUENCE [LARGE SCALE GENOMIC DNA]</scope>
    <source>
        <strain evidence="2 3">Costa Rica</strain>
    </source>
</reference>
<dbReference type="Proteomes" id="UP000267027">
    <property type="component" value="Unassembled WGS sequence"/>
</dbReference>
<dbReference type="Gene3D" id="3.30.70.270">
    <property type="match status" value="1"/>
</dbReference>
<feature type="domain" description="Reverse transcriptase" evidence="1">
    <location>
        <begin position="1"/>
        <end position="145"/>
    </location>
</feature>
<dbReference type="PROSITE" id="PS50878">
    <property type="entry name" value="RT_POL"/>
    <property type="match status" value="1"/>
</dbReference>
<evidence type="ECO:0000313" key="3">
    <source>
        <dbReference type="Proteomes" id="UP000267027"/>
    </source>
</evidence>
<evidence type="ECO:0000313" key="4">
    <source>
        <dbReference type="WBParaSite" id="ACOC_0001079701-mRNA-1"/>
    </source>
</evidence>
<sequence length="192" mass="21978">MEAIWKAVDSEGVPAQYLKNLRELYKNFTTKISPFYNVINIDVKRGLRQGNTISPKLFIATLQNILRTLEWDNMEVKVDDRQLHHLRLADDIVLITPNISQAERMLDNFAKDCGKVGLQINLTKAMFVKNGLVSHVPFTVSGTYISECSSYICLGQEINMMNDLAPEFSRRKRAAWRAFKSIDDVVKRIKNA</sequence>
<dbReference type="Pfam" id="PF00078">
    <property type="entry name" value="RVT_1"/>
    <property type="match status" value="1"/>
</dbReference>
<dbReference type="InterPro" id="IPR043502">
    <property type="entry name" value="DNA/RNA_pol_sf"/>
</dbReference>
<dbReference type="InterPro" id="IPR043128">
    <property type="entry name" value="Rev_trsase/Diguanyl_cyclase"/>
</dbReference>
<gene>
    <name evidence="2" type="ORF">ACOC_LOCUS10798</name>
</gene>
<dbReference type="InterPro" id="IPR000477">
    <property type="entry name" value="RT_dom"/>
</dbReference>
<dbReference type="PANTHER" id="PTHR47027:SF20">
    <property type="entry name" value="REVERSE TRANSCRIPTASE-LIKE PROTEIN WITH RNA-DIRECTED DNA POLYMERASE DOMAIN"/>
    <property type="match status" value="1"/>
</dbReference>
<name>A0A0R3PX37_ANGCS</name>
<dbReference type="EMBL" id="UYYA01004547">
    <property type="protein sequence ID" value="VDM62383.1"/>
    <property type="molecule type" value="Genomic_DNA"/>
</dbReference>
<evidence type="ECO:0000313" key="2">
    <source>
        <dbReference type="EMBL" id="VDM62383.1"/>
    </source>
</evidence>
<accession>A0A0R3PX37</accession>
<dbReference type="STRING" id="334426.A0A0R3PX37"/>
<dbReference type="WBParaSite" id="ACOC_0001079701-mRNA-1">
    <property type="protein sequence ID" value="ACOC_0001079701-mRNA-1"/>
    <property type="gene ID" value="ACOC_0001079701"/>
</dbReference>